<dbReference type="RefSeq" id="WP_193497582.1">
    <property type="nucleotide sequence ID" value="NZ_CP063169.1"/>
</dbReference>
<keyword evidence="1" id="KW-0812">Transmembrane</keyword>
<dbReference type="InterPro" id="IPR046253">
    <property type="entry name" value="DUF6286"/>
</dbReference>
<feature type="transmembrane region" description="Helical" evidence="1">
    <location>
        <begin position="77"/>
        <end position="97"/>
    </location>
</feature>
<dbReference type="EMBL" id="CP063169">
    <property type="protein sequence ID" value="QOR70910.1"/>
    <property type="molecule type" value="Genomic_DNA"/>
</dbReference>
<sequence length="195" mass="20388">MSTPATSETPSADVPRLAAAPGASNRPGLRVAVVLVLLVLVGVAALLSQHALAAWAVIPDPSWLEHGIELISAQSRWVPIVAAAAVALGVLLLVLAWPRRQRVHRLSAAPALHLRTVDLARLASAAAREVDGVLAATTTVSGRRIRVHVTATGLDGISEDVHAAVQRRLALVAGSFRIRPQVRTPDGSGPTGDRR</sequence>
<dbReference type="KEGG" id="halt:IM660_00895"/>
<keyword evidence="1" id="KW-0472">Membrane</keyword>
<accession>A0A7M1STL7</accession>
<organism evidence="3 4">
    <name type="scientific">Ruania alkalisoli</name>
    <dbReference type="NCBI Taxonomy" id="2779775"/>
    <lineage>
        <taxon>Bacteria</taxon>
        <taxon>Bacillati</taxon>
        <taxon>Actinomycetota</taxon>
        <taxon>Actinomycetes</taxon>
        <taxon>Micrococcales</taxon>
        <taxon>Ruaniaceae</taxon>
        <taxon>Ruania</taxon>
    </lineage>
</organism>
<feature type="domain" description="DUF6286" evidence="2">
    <location>
        <begin position="87"/>
        <end position="183"/>
    </location>
</feature>
<dbReference type="Pfam" id="PF19803">
    <property type="entry name" value="DUF6286"/>
    <property type="match status" value="1"/>
</dbReference>
<evidence type="ECO:0000256" key="1">
    <source>
        <dbReference type="SAM" id="Phobius"/>
    </source>
</evidence>
<evidence type="ECO:0000259" key="2">
    <source>
        <dbReference type="Pfam" id="PF19803"/>
    </source>
</evidence>
<evidence type="ECO:0000313" key="4">
    <source>
        <dbReference type="Proteomes" id="UP000593758"/>
    </source>
</evidence>
<gene>
    <name evidence="3" type="ORF">IM660_00895</name>
</gene>
<feature type="transmembrane region" description="Helical" evidence="1">
    <location>
        <begin position="31"/>
        <end position="57"/>
    </location>
</feature>
<reference evidence="3 4" key="1">
    <citation type="submission" date="2020-10" db="EMBL/GenBank/DDBJ databases">
        <title>Haloactinobacterium sp. RN3S43, a bacterium isolated from saline soil.</title>
        <authorList>
            <person name="Sun J.-Q."/>
        </authorList>
    </citation>
    <scope>NUCLEOTIDE SEQUENCE [LARGE SCALE GENOMIC DNA]</scope>
    <source>
        <strain evidence="3 4">RN3S43</strain>
    </source>
</reference>
<dbReference type="AlphaFoldDB" id="A0A7M1STL7"/>
<keyword evidence="1" id="KW-1133">Transmembrane helix</keyword>
<keyword evidence="4" id="KW-1185">Reference proteome</keyword>
<protein>
    <recommendedName>
        <fullName evidence="2">DUF6286 domain-containing protein</fullName>
    </recommendedName>
</protein>
<evidence type="ECO:0000313" key="3">
    <source>
        <dbReference type="EMBL" id="QOR70910.1"/>
    </source>
</evidence>
<proteinExistence type="predicted"/>
<dbReference type="Proteomes" id="UP000593758">
    <property type="component" value="Chromosome"/>
</dbReference>
<name>A0A7M1STL7_9MICO</name>